<evidence type="ECO:0000256" key="3">
    <source>
        <dbReference type="ARBA" id="ARBA00022692"/>
    </source>
</evidence>
<evidence type="ECO:0000256" key="7">
    <source>
        <dbReference type="SAM" id="Phobius"/>
    </source>
</evidence>
<gene>
    <name evidence="9" type="ORF">SAMN04487834_10825</name>
</gene>
<evidence type="ECO:0000256" key="1">
    <source>
        <dbReference type="ARBA" id="ARBA00004651"/>
    </source>
</evidence>
<proteinExistence type="inferred from homology"/>
<dbReference type="RefSeq" id="WP_033163233.1">
    <property type="nucleotide sequence ID" value="NZ_CACWHD010000054.1"/>
</dbReference>
<dbReference type="GeneID" id="54120621"/>
<feature type="domain" description="Threonine/serine exporter-like N-terminal" evidence="8">
    <location>
        <begin position="11"/>
        <end position="244"/>
    </location>
</feature>
<dbReference type="InterPro" id="IPR050539">
    <property type="entry name" value="ThrE_Dicarb/AminoAcid_Exp"/>
</dbReference>
<dbReference type="PANTHER" id="PTHR34390">
    <property type="entry name" value="UPF0442 PROTEIN YJJB-RELATED"/>
    <property type="match status" value="1"/>
</dbReference>
<name>A0A1H6X5A0_9FIRM</name>
<dbReference type="InterPro" id="IPR010619">
    <property type="entry name" value="ThrE-like_N"/>
</dbReference>
<feature type="transmembrane region" description="Helical" evidence="7">
    <location>
        <begin position="113"/>
        <end position="131"/>
    </location>
</feature>
<dbReference type="PANTHER" id="PTHR34390:SF2">
    <property type="entry name" value="SUCCINATE TRANSPORTER SUBUNIT YJJP-RELATED"/>
    <property type="match status" value="1"/>
</dbReference>
<dbReference type="GO" id="GO:0022857">
    <property type="term" value="F:transmembrane transporter activity"/>
    <property type="evidence" value="ECO:0007669"/>
    <property type="project" value="InterPro"/>
</dbReference>
<dbReference type="EMBL" id="FNYK01000082">
    <property type="protein sequence ID" value="SEJ24258.1"/>
    <property type="molecule type" value="Genomic_DNA"/>
</dbReference>
<dbReference type="AlphaFoldDB" id="A0A1H6X5A0"/>
<evidence type="ECO:0000256" key="2">
    <source>
        <dbReference type="ARBA" id="ARBA00022475"/>
    </source>
</evidence>
<keyword evidence="10" id="KW-1185">Reference proteome</keyword>
<feature type="transmembrane region" description="Helical" evidence="7">
    <location>
        <begin position="221"/>
        <end position="245"/>
    </location>
</feature>
<evidence type="ECO:0000259" key="8">
    <source>
        <dbReference type="Pfam" id="PF06738"/>
    </source>
</evidence>
<keyword evidence="3 7" id="KW-0812">Transmembrane</keyword>
<evidence type="ECO:0000256" key="4">
    <source>
        <dbReference type="ARBA" id="ARBA00022989"/>
    </source>
</evidence>
<sequence>MEESKKEGLIFAVDVGALMLYAGAEVYRVNDTIIHMLKALEIDNVEVYVLSNGIFASTNEQSIVRNVTLGPIHLGKVSAINQLSRDLSAHRINLEEAKARFETIKQMTTAKDYILILASGIGAGAFAYIFGGNIFDALFGFINGIALEALFLASVMRKRSRFIRNIFGAAFVTILTIIYIKIFTNLHMGKIIIGSIMPLVPGIALTTSIRDLFYGDYLSGAIHLLDALLTAMCIAVGVGSVMSVFRMLGGLL</sequence>
<comment type="subcellular location">
    <subcellularLocation>
        <location evidence="1">Cell membrane</location>
        <topology evidence="1">Multi-pass membrane protein</topology>
    </subcellularLocation>
</comment>
<dbReference type="GO" id="GO:0015744">
    <property type="term" value="P:succinate transport"/>
    <property type="evidence" value="ECO:0007669"/>
    <property type="project" value="TreeGrafter"/>
</dbReference>
<dbReference type="Proteomes" id="UP000183028">
    <property type="component" value="Unassembled WGS sequence"/>
</dbReference>
<evidence type="ECO:0000313" key="9">
    <source>
        <dbReference type="EMBL" id="SEJ24258.1"/>
    </source>
</evidence>
<keyword evidence="2" id="KW-1003">Cell membrane</keyword>
<protein>
    <submittedName>
        <fullName evidence="9">Uncharacterized membrane protein YjjP, DUF1212 family</fullName>
    </submittedName>
</protein>
<accession>A0A1H6X5A0</accession>
<keyword evidence="4 7" id="KW-1133">Transmembrane helix</keyword>
<organism evidence="9 10">
    <name type="scientific">Sharpea azabuensis</name>
    <dbReference type="NCBI Taxonomy" id="322505"/>
    <lineage>
        <taxon>Bacteria</taxon>
        <taxon>Bacillati</taxon>
        <taxon>Bacillota</taxon>
        <taxon>Erysipelotrichia</taxon>
        <taxon>Erysipelotrichales</taxon>
        <taxon>Coprobacillaceae</taxon>
        <taxon>Sharpea</taxon>
    </lineage>
</organism>
<keyword evidence="5 7" id="KW-0472">Membrane</keyword>
<evidence type="ECO:0000256" key="6">
    <source>
        <dbReference type="ARBA" id="ARBA00034125"/>
    </source>
</evidence>
<dbReference type="STRING" id="322505.SAMN04487836_11358"/>
<dbReference type="eggNOG" id="COG2966">
    <property type="taxonomic scope" value="Bacteria"/>
</dbReference>
<dbReference type="Pfam" id="PF06738">
    <property type="entry name" value="ThrE"/>
    <property type="match status" value="1"/>
</dbReference>
<evidence type="ECO:0000313" key="10">
    <source>
        <dbReference type="Proteomes" id="UP000183028"/>
    </source>
</evidence>
<dbReference type="GO" id="GO:0005886">
    <property type="term" value="C:plasma membrane"/>
    <property type="evidence" value="ECO:0007669"/>
    <property type="project" value="UniProtKB-SubCell"/>
</dbReference>
<dbReference type="OrthoDB" id="9813917at2"/>
<comment type="similarity">
    <text evidence="6">Belongs to the ThrE exporter (TC 2.A.79) family.</text>
</comment>
<feature type="transmembrane region" description="Helical" evidence="7">
    <location>
        <begin position="188"/>
        <end position="209"/>
    </location>
</feature>
<evidence type="ECO:0000256" key="5">
    <source>
        <dbReference type="ARBA" id="ARBA00023136"/>
    </source>
</evidence>
<reference evidence="10" key="1">
    <citation type="submission" date="2016-10" db="EMBL/GenBank/DDBJ databases">
        <authorList>
            <person name="Varghese N."/>
        </authorList>
    </citation>
    <scope>NUCLEOTIDE SEQUENCE [LARGE SCALE GENOMIC DNA]</scope>
    <source>
        <strain evidence="10">DSM 20406</strain>
    </source>
</reference>
<feature type="transmembrane region" description="Helical" evidence="7">
    <location>
        <begin position="162"/>
        <end position="182"/>
    </location>
</feature>